<accession>C8NF55</accession>
<keyword evidence="2" id="KW-1185">Reference proteome</keyword>
<dbReference type="Proteomes" id="UP000005926">
    <property type="component" value="Unassembled WGS sequence"/>
</dbReference>
<protein>
    <submittedName>
        <fullName evidence="1">Uncharacterized protein</fullName>
    </submittedName>
</protein>
<evidence type="ECO:0000313" key="2">
    <source>
        <dbReference type="Proteomes" id="UP000005926"/>
    </source>
</evidence>
<evidence type="ECO:0000313" key="1">
    <source>
        <dbReference type="EMBL" id="EEW37764.1"/>
    </source>
</evidence>
<reference evidence="1 2" key="1">
    <citation type="submission" date="2009-08" db="EMBL/GenBank/DDBJ databases">
        <authorList>
            <person name="Muzny D."/>
            <person name="Qin X."/>
            <person name="Deng J."/>
            <person name="Jiang H."/>
            <person name="Liu Y."/>
            <person name="Qu J."/>
            <person name="Song X.-Z."/>
            <person name="Zhang L."/>
            <person name="Thornton R."/>
            <person name="Coyle M."/>
            <person name="Francisco L."/>
            <person name="Jackson L."/>
            <person name="Javaid M."/>
            <person name="Korchina V."/>
            <person name="Kovar C."/>
            <person name="Mata R."/>
            <person name="Mathew T."/>
            <person name="Ngo R."/>
            <person name="Nguyen L."/>
            <person name="Nguyen N."/>
            <person name="Okwuonu G."/>
            <person name="Ongeri F."/>
            <person name="Pham C."/>
            <person name="Simmons D."/>
            <person name="Wilczek-Boney K."/>
            <person name="Hale W."/>
            <person name="Jakkamsetti A."/>
            <person name="Pham P."/>
            <person name="Ruth R."/>
            <person name="San Lucas F."/>
            <person name="Warren J."/>
            <person name="Zhang J."/>
            <person name="Zhao Z."/>
            <person name="Zhou C."/>
            <person name="Zhu D."/>
            <person name="Lee S."/>
            <person name="Bess C."/>
            <person name="Blankenburg K."/>
            <person name="Forbes L."/>
            <person name="Fu Q."/>
            <person name="Gubbala S."/>
            <person name="Hirani K."/>
            <person name="Jayaseelan J.C."/>
            <person name="Lara F."/>
            <person name="Munidasa M."/>
            <person name="Palculict T."/>
            <person name="Patil S."/>
            <person name="Pu L.-L."/>
            <person name="Saada N."/>
            <person name="Tang L."/>
            <person name="Weissenberger G."/>
            <person name="Zhu Y."/>
            <person name="Hemphill L."/>
            <person name="Shang Y."/>
            <person name="Youmans B."/>
            <person name="Ayvaz T."/>
            <person name="Ross M."/>
            <person name="Santibanez J."/>
            <person name="Aqrawi P."/>
            <person name="Gross S."/>
            <person name="Joshi V."/>
            <person name="Fowler G."/>
            <person name="Nazareth L."/>
            <person name="Reid J."/>
            <person name="Worley K."/>
            <person name="Petrosino J."/>
            <person name="Highlander S."/>
            <person name="Gibbs R."/>
        </authorList>
    </citation>
    <scope>NUCLEOTIDE SEQUENCE [LARGE SCALE GENOMIC DNA]</scope>
    <source>
        <strain evidence="1 2">ATCC 49175</strain>
    </source>
</reference>
<name>C8NF55_9LACT</name>
<dbReference type="EMBL" id="ACKZ01000012">
    <property type="protein sequence ID" value="EEW37764.1"/>
    <property type="molecule type" value="Genomic_DNA"/>
</dbReference>
<sequence length="85" mass="10009">MYLRKFNNSLKYSVDVQEYVLTKEKRIICSMFCKGIPTDNAPIESFQSFLKCKAFYIKDEVITSFSVILREIELQRTKIGQTSKR</sequence>
<gene>
    <name evidence="1" type="ORF">HMPREF0444_0550</name>
</gene>
<dbReference type="HOGENOM" id="CLU_2508057_0_0_9"/>
<comment type="caution">
    <text evidence="1">The sequence shown here is derived from an EMBL/GenBank/DDBJ whole genome shotgun (WGS) entry which is preliminary data.</text>
</comment>
<proteinExistence type="predicted"/>
<dbReference type="AlphaFoldDB" id="C8NF55"/>
<organism evidence="1 2">
    <name type="scientific">Granulicatella adiacens ATCC 49175</name>
    <dbReference type="NCBI Taxonomy" id="638301"/>
    <lineage>
        <taxon>Bacteria</taxon>
        <taxon>Bacillati</taxon>
        <taxon>Bacillota</taxon>
        <taxon>Bacilli</taxon>
        <taxon>Lactobacillales</taxon>
        <taxon>Carnobacteriaceae</taxon>
        <taxon>Granulicatella</taxon>
    </lineage>
</organism>